<dbReference type="Pfam" id="PF00496">
    <property type="entry name" value="SBP_bac_5"/>
    <property type="match status" value="1"/>
</dbReference>
<dbReference type="Gene3D" id="3.90.76.10">
    <property type="entry name" value="Dipeptide-binding Protein, Domain 1"/>
    <property type="match status" value="1"/>
</dbReference>
<organism evidence="7">
    <name type="scientific">Herbiconiux sp. A18JL235</name>
    <dbReference type="NCBI Taxonomy" id="3152363"/>
    <lineage>
        <taxon>Bacteria</taxon>
        <taxon>Bacillati</taxon>
        <taxon>Actinomycetota</taxon>
        <taxon>Actinomycetes</taxon>
        <taxon>Micrococcales</taxon>
        <taxon>Microbacteriaceae</taxon>
        <taxon>Herbiconiux</taxon>
    </lineage>
</organism>
<keyword evidence="3" id="KW-0813">Transport</keyword>
<feature type="signal peptide" evidence="5">
    <location>
        <begin position="1"/>
        <end position="23"/>
    </location>
</feature>
<accession>A0AB39BIT7</accession>
<name>A0AB39BIT7_9MICO</name>
<evidence type="ECO:0000256" key="2">
    <source>
        <dbReference type="ARBA" id="ARBA00005695"/>
    </source>
</evidence>
<dbReference type="PANTHER" id="PTHR30290">
    <property type="entry name" value="PERIPLASMIC BINDING COMPONENT OF ABC TRANSPORTER"/>
    <property type="match status" value="1"/>
</dbReference>
<feature type="domain" description="Solute-binding protein family 5" evidence="6">
    <location>
        <begin position="81"/>
        <end position="441"/>
    </location>
</feature>
<feature type="chain" id="PRO_5044267238" evidence="5">
    <location>
        <begin position="24"/>
        <end position="531"/>
    </location>
</feature>
<dbReference type="InterPro" id="IPR000914">
    <property type="entry name" value="SBP_5_dom"/>
</dbReference>
<dbReference type="GO" id="GO:0043190">
    <property type="term" value="C:ATP-binding cassette (ABC) transporter complex"/>
    <property type="evidence" value="ECO:0007669"/>
    <property type="project" value="InterPro"/>
</dbReference>
<evidence type="ECO:0000256" key="4">
    <source>
        <dbReference type="ARBA" id="ARBA00022729"/>
    </source>
</evidence>
<dbReference type="Gene3D" id="3.40.190.10">
    <property type="entry name" value="Periplasmic binding protein-like II"/>
    <property type="match status" value="1"/>
</dbReference>
<protein>
    <submittedName>
        <fullName evidence="7">ABC transporter substrate-binding protein</fullName>
    </submittedName>
</protein>
<gene>
    <name evidence="7" type="ORF">ABFY20_04010</name>
</gene>
<dbReference type="AlphaFoldDB" id="A0AB39BIT7"/>
<reference evidence="7" key="1">
    <citation type="submission" date="2024-05" db="EMBL/GenBank/DDBJ databases">
        <title>Herbiconiux sp. A18JL235.</title>
        <authorList>
            <person name="Zhang G."/>
        </authorList>
    </citation>
    <scope>NUCLEOTIDE SEQUENCE</scope>
    <source>
        <strain evidence="7">A18JL235</strain>
    </source>
</reference>
<comment type="similarity">
    <text evidence="2">Belongs to the bacterial solute-binding protein 5 family.</text>
</comment>
<evidence type="ECO:0000256" key="5">
    <source>
        <dbReference type="SAM" id="SignalP"/>
    </source>
</evidence>
<dbReference type="GO" id="GO:0015833">
    <property type="term" value="P:peptide transport"/>
    <property type="evidence" value="ECO:0007669"/>
    <property type="project" value="TreeGrafter"/>
</dbReference>
<evidence type="ECO:0000313" key="7">
    <source>
        <dbReference type="EMBL" id="XDI06269.1"/>
    </source>
</evidence>
<dbReference type="PIRSF" id="PIRSF002741">
    <property type="entry name" value="MppA"/>
    <property type="match status" value="1"/>
</dbReference>
<dbReference type="PANTHER" id="PTHR30290:SF10">
    <property type="entry name" value="PERIPLASMIC OLIGOPEPTIDE-BINDING PROTEIN-RELATED"/>
    <property type="match status" value="1"/>
</dbReference>
<comment type="subcellular location">
    <subcellularLocation>
        <location evidence="1">Cell envelope</location>
    </subcellularLocation>
</comment>
<dbReference type="Gene3D" id="3.10.105.10">
    <property type="entry name" value="Dipeptide-binding Protein, Domain 3"/>
    <property type="match status" value="1"/>
</dbReference>
<dbReference type="InterPro" id="IPR030678">
    <property type="entry name" value="Peptide/Ni-bd"/>
</dbReference>
<proteinExistence type="inferred from homology"/>
<dbReference type="InterPro" id="IPR039424">
    <property type="entry name" value="SBP_5"/>
</dbReference>
<evidence type="ECO:0000256" key="1">
    <source>
        <dbReference type="ARBA" id="ARBA00004196"/>
    </source>
</evidence>
<dbReference type="PROSITE" id="PS51257">
    <property type="entry name" value="PROKAR_LIPOPROTEIN"/>
    <property type="match status" value="1"/>
</dbReference>
<dbReference type="RefSeq" id="WP_368498653.1">
    <property type="nucleotide sequence ID" value="NZ_CP162511.1"/>
</dbReference>
<keyword evidence="4 5" id="KW-0732">Signal</keyword>
<evidence type="ECO:0000256" key="3">
    <source>
        <dbReference type="ARBA" id="ARBA00022448"/>
    </source>
</evidence>
<dbReference type="GO" id="GO:0030313">
    <property type="term" value="C:cell envelope"/>
    <property type="evidence" value="ECO:0007669"/>
    <property type="project" value="UniProtKB-SubCell"/>
</dbReference>
<evidence type="ECO:0000259" key="6">
    <source>
        <dbReference type="Pfam" id="PF00496"/>
    </source>
</evidence>
<dbReference type="EMBL" id="CP162511">
    <property type="protein sequence ID" value="XDI06269.1"/>
    <property type="molecule type" value="Genomic_DNA"/>
</dbReference>
<dbReference type="GO" id="GO:0042597">
    <property type="term" value="C:periplasmic space"/>
    <property type="evidence" value="ECO:0007669"/>
    <property type="project" value="UniProtKB-ARBA"/>
</dbReference>
<dbReference type="CDD" id="cd08512">
    <property type="entry name" value="PBP2_NikA_DppA_OppA_like_7"/>
    <property type="match status" value="1"/>
</dbReference>
<dbReference type="SUPFAM" id="SSF53850">
    <property type="entry name" value="Periplasmic binding protein-like II"/>
    <property type="match status" value="1"/>
</dbReference>
<dbReference type="GO" id="GO:1904680">
    <property type="term" value="F:peptide transmembrane transporter activity"/>
    <property type="evidence" value="ECO:0007669"/>
    <property type="project" value="TreeGrafter"/>
</dbReference>
<sequence length="531" mass="54667">MTSFRTATLALPIGALSIALAMAGCAGGSSNQGSNSTLTVDTSFVVKTLDPGMVYEQTGNTAVHAVYDTLVTFTGSDVTTLQPSLASAWEQSADGTTWTFTMNGDAVFSDGSPVTAEDAVFSLNRLKNLQGSSSQTVEGLTFAAEGEDTVVVTSPTPDPNIPTILAMPAASVINSEAAKEMGASDSATAAADDTVGTQLDTMSLGSGPYVIKSYDPTSKIVLEANPEYWGEAPAYGRVVIQNVDVQNQKLTISKATSNEIALDLSGPQAAELSDDLNVSGVADTSYFLSLNQDPAVSPVTSNPAFVKALRMTVDGESLAEIFGEGATPASGLVPPAFGGALPESDAPVQDIDGAKALLAEAGLTGAKAALVYPAITYRGVDLGTIVTKVQQDAAEAGIELELTPQPINVFLQSQSEGKNEINFSPNSLNYPASDSLVNNMAPGASTSLRSGWTVERADPSAVSASEAVTAELTPEGRNEAMLQWQTVMNEVSPFIPLANNAGIVVATSDLDGAVYTPAGWTVDLAAVTSAK</sequence>